<evidence type="ECO:0000256" key="1">
    <source>
        <dbReference type="SAM" id="Phobius"/>
    </source>
</evidence>
<proteinExistence type="predicted"/>
<dbReference type="EMBL" id="BJYU01000031">
    <property type="protein sequence ID" value="GEO14829.1"/>
    <property type="molecule type" value="Genomic_DNA"/>
</dbReference>
<evidence type="ECO:0000313" key="2">
    <source>
        <dbReference type="EMBL" id="GEO14829.1"/>
    </source>
</evidence>
<keyword evidence="1" id="KW-0812">Transmembrane</keyword>
<keyword evidence="1" id="KW-1133">Transmembrane helix</keyword>
<organism evidence="2 3">
    <name type="scientific">Microvirga aerophila</name>
    <dbReference type="NCBI Taxonomy" id="670291"/>
    <lineage>
        <taxon>Bacteria</taxon>
        <taxon>Pseudomonadati</taxon>
        <taxon>Pseudomonadota</taxon>
        <taxon>Alphaproteobacteria</taxon>
        <taxon>Hyphomicrobiales</taxon>
        <taxon>Methylobacteriaceae</taxon>
        <taxon>Microvirga</taxon>
    </lineage>
</organism>
<keyword evidence="1" id="KW-0472">Membrane</keyword>
<dbReference type="RefSeq" id="WP_114187201.1">
    <property type="nucleotide sequence ID" value="NZ_BJYU01000031.1"/>
</dbReference>
<reference evidence="2 3" key="1">
    <citation type="submission" date="2019-07" db="EMBL/GenBank/DDBJ databases">
        <title>Whole genome shotgun sequence of Microvirga aerophila NBRC 106136.</title>
        <authorList>
            <person name="Hosoyama A."/>
            <person name="Uohara A."/>
            <person name="Ohji S."/>
            <person name="Ichikawa N."/>
        </authorList>
    </citation>
    <scope>NUCLEOTIDE SEQUENCE [LARGE SCALE GENOMIC DNA]</scope>
    <source>
        <strain evidence="2 3">NBRC 106136</strain>
    </source>
</reference>
<dbReference type="AlphaFoldDB" id="A0A512BS67"/>
<gene>
    <name evidence="2" type="ORF">MAE02_25250</name>
</gene>
<protein>
    <submittedName>
        <fullName evidence="2">Uncharacterized protein</fullName>
    </submittedName>
</protein>
<accession>A0A512BS67</accession>
<dbReference type="Proteomes" id="UP000321085">
    <property type="component" value="Unassembled WGS sequence"/>
</dbReference>
<evidence type="ECO:0000313" key="3">
    <source>
        <dbReference type="Proteomes" id="UP000321085"/>
    </source>
</evidence>
<sequence length="100" mass="11237">MADRLRLPQLRSRLILLTLAVLIPALVAAGMIVYAGYRHDRQEIERHIQETARALSLVVDRQFGQAEALLWALSTSPQLLEKDYAGFDARARAAIRLPDT</sequence>
<name>A0A512BS67_9HYPH</name>
<feature type="transmembrane region" description="Helical" evidence="1">
    <location>
        <begin position="14"/>
        <end position="37"/>
    </location>
</feature>
<comment type="caution">
    <text evidence="2">The sequence shown here is derived from an EMBL/GenBank/DDBJ whole genome shotgun (WGS) entry which is preliminary data.</text>
</comment>
<dbReference type="OrthoDB" id="9959664at2"/>
<keyword evidence="3" id="KW-1185">Reference proteome</keyword>